<dbReference type="Proteomes" id="UP000012099">
    <property type="component" value="Unassembled WGS sequence"/>
</dbReference>
<name>A0ABP2T736_9LEPT</name>
<accession>A0ABP2T736</accession>
<proteinExistence type="predicted"/>
<evidence type="ECO:0000313" key="2">
    <source>
        <dbReference type="Proteomes" id="UP000012099"/>
    </source>
</evidence>
<keyword evidence="2" id="KW-1185">Reference proteome</keyword>
<gene>
    <name evidence="1" type="ORF">LEP1GSC035_3992</name>
</gene>
<evidence type="ECO:0000313" key="1">
    <source>
        <dbReference type="EMBL" id="EMN00125.1"/>
    </source>
</evidence>
<reference evidence="1 2" key="1">
    <citation type="submission" date="2013-01" db="EMBL/GenBank/DDBJ databases">
        <authorList>
            <person name="Harkins D.M."/>
            <person name="Durkin A.S."/>
            <person name="Brinkac L.M."/>
            <person name="Haft D.H."/>
            <person name="Selengut J.D."/>
            <person name="Sanka R."/>
            <person name="DePew J."/>
            <person name="Purushe J."/>
            <person name="Whelen A.C."/>
            <person name="Vinetz J.M."/>
            <person name="Sutton G.G."/>
            <person name="Nierman W.C."/>
            <person name="Fouts D.E."/>
        </authorList>
    </citation>
    <scope>NUCLEOTIDE SEQUENCE [LARGE SCALE GENOMIC DNA]</scope>
    <source>
        <strain evidence="1 2">2007001578</strain>
    </source>
</reference>
<sequence>MLLTRNCFFEGVLTNSLFLNLILLPNVKVPTETVVLYDL</sequence>
<dbReference type="EMBL" id="AHMH02000103">
    <property type="protein sequence ID" value="EMN00125.1"/>
    <property type="molecule type" value="Genomic_DNA"/>
</dbReference>
<comment type="caution">
    <text evidence="1">The sequence shown here is derived from an EMBL/GenBank/DDBJ whole genome shotgun (WGS) entry which is preliminary data.</text>
</comment>
<organism evidence="1 2">
    <name type="scientific">Leptospira noguchii str. 2007001578</name>
    <dbReference type="NCBI Taxonomy" id="1049974"/>
    <lineage>
        <taxon>Bacteria</taxon>
        <taxon>Pseudomonadati</taxon>
        <taxon>Spirochaetota</taxon>
        <taxon>Spirochaetia</taxon>
        <taxon>Leptospirales</taxon>
        <taxon>Leptospiraceae</taxon>
        <taxon>Leptospira</taxon>
    </lineage>
</organism>
<protein>
    <submittedName>
        <fullName evidence="1">Uncharacterized protein</fullName>
    </submittedName>
</protein>